<keyword evidence="7" id="KW-1185">Reference proteome</keyword>
<dbReference type="Gene3D" id="3.90.550.10">
    <property type="entry name" value="Spore Coat Polysaccharide Biosynthesis Protein SpsA, Chain A"/>
    <property type="match status" value="1"/>
</dbReference>
<organism evidence="6 7">
    <name type="scientific">Hymenobacter busanensis</name>
    <dbReference type="NCBI Taxonomy" id="2607656"/>
    <lineage>
        <taxon>Bacteria</taxon>
        <taxon>Pseudomonadati</taxon>
        <taxon>Bacteroidota</taxon>
        <taxon>Cytophagia</taxon>
        <taxon>Cytophagales</taxon>
        <taxon>Hymenobacteraceae</taxon>
        <taxon>Hymenobacter</taxon>
    </lineage>
</organism>
<keyword evidence="4" id="KW-0808">Transferase</keyword>
<gene>
    <name evidence="6" type="ORF">F0P96_20010</name>
</gene>
<dbReference type="AlphaFoldDB" id="A0A7L4ZXF5"/>
<evidence type="ECO:0000256" key="5">
    <source>
        <dbReference type="ARBA" id="ARBA00023136"/>
    </source>
</evidence>
<sequence>MPLPLPARFLQAIGASFARAPRELQIPAPPAAELEICVIVPAKDEADRVEATLLALAQQVTAAGQPFAPERYEILLLANNCSDDTAAVARRFAARHPHLALHVLETTLPPAEAHVGRARRLLMDAACRRLEAVGRPLGLIASTDADTRVAATWLAATLAEVAAGADAVGGRILPETTAPGCPTRRLHLRDAAYRLLCARLEVLIDPLDHDPWPRHHQHFGGSLTLTAAAYRRVGGLPVVPFLEDEALCRLLRHHDLRLRHSPHVRVVTSARQQGRVAVGLSWQLREWAQYCAEGREPLVDNPVRLLAEWTLRRQLRQLWQFPSENHAEASGRVLELAAALNLTPTALLAHLGSGLTFGTMWEQLMLAAQPAWQLRWPALPLSAATAELRKLVAVFGR</sequence>
<evidence type="ECO:0000256" key="3">
    <source>
        <dbReference type="ARBA" id="ARBA00022676"/>
    </source>
</evidence>
<evidence type="ECO:0000313" key="6">
    <source>
        <dbReference type="EMBL" id="KAA9325290.1"/>
    </source>
</evidence>
<keyword evidence="5" id="KW-0472">Membrane</keyword>
<dbReference type="EMBL" id="VTWU01000010">
    <property type="protein sequence ID" value="KAA9325290.1"/>
    <property type="molecule type" value="Genomic_DNA"/>
</dbReference>
<keyword evidence="2" id="KW-1003">Cell membrane</keyword>
<dbReference type="InterPro" id="IPR029044">
    <property type="entry name" value="Nucleotide-diphossugar_trans"/>
</dbReference>
<dbReference type="GO" id="GO:0016757">
    <property type="term" value="F:glycosyltransferase activity"/>
    <property type="evidence" value="ECO:0007669"/>
    <property type="project" value="UniProtKB-KW"/>
</dbReference>
<dbReference type="PANTHER" id="PTHR43646">
    <property type="entry name" value="GLYCOSYLTRANSFERASE"/>
    <property type="match status" value="1"/>
</dbReference>
<dbReference type="Pfam" id="PF00535">
    <property type="entry name" value="Glycos_transf_2"/>
    <property type="match status" value="1"/>
</dbReference>
<evidence type="ECO:0000313" key="7">
    <source>
        <dbReference type="Proteomes" id="UP000326380"/>
    </source>
</evidence>
<name>A0A7L4ZXF5_9BACT</name>
<comment type="subcellular location">
    <subcellularLocation>
        <location evidence="1">Cell membrane</location>
    </subcellularLocation>
</comment>
<dbReference type="GO" id="GO:0005886">
    <property type="term" value="C:plasma membrane"/>
    <property type="evidence" value="ECO:0007669"/>
    <property type="project" value="UniProtKB-SubCell"/>
</dbReference>
<protein>
    <submittedName>
        <fullName evidence="6">Glycosyltransferase</fullName>
    </submittedName>
</protein>
<evidence type="ECO:0000256" key="2">
    <source>
        <dbReference type="ARBA" id="ARBA00022475"/>
    </source>
</evidence>
<dbReference type="RefSeq" id="WP_151080773.1">
    <property type="nucleotide sequence ID" value="NZ_CP047647.1"/>
</dbReference>
<proteinExistence type="predicted"/>
<dbReference type="PANTHER" id="PTHR43646:SF2">
    <property type="entry name" value="GLYCOSYLTRANSFERASE 2-LIKE DOMAIN-CONTAINING PROTEIN"/>
    <property type="match status" value="1"/>
</dbReference>
<keyword evidence="3" id="KW-0328">Glycosyltransferase</keyword>
<reference evidence="6 7" key="1">
    <citation type="submission" date="2019-09" db="EMBL/GenBank/DDBJ databases">
        <title>Genome sequence of Hymenobacter sp. M3.</title>
        <authorList>
            <person name="Srinivasan S."/>
        </authorList>
    </citation>
    <scope>NUCLEOTIDE SEQUENCE [LARGE SCALE GENOMIC DNA]</scope>
    <source>
        <strain evidence="6 7">M3</strain>
    </source>
</reference>
<accession>A0A7L4ZXF5</accession>
<comment type="caution">
    <text evidence="6">The sequence shown here is derived from an EMBL/GenBank/DDBJ whole genome shotgun (WGS) entry which is preliminary data.</text>
</comment>
<dbReference type="SUPFAM" id="SSF53448">
    <property type="entry name" value="Nucleotide-diphospho-sugar transferases"/>
    <property type="match status" value="1"/>
</dbReference>
<evidence type="ECO:0000256" key="4">
    <source>
        <dbReference type="ARBA" id="ARBA00022679"/>
    </source>
</evidence>
<evidence type="ECO:0000256" key="1">
    <source>
        <dbReference type="ARBA" id="ARBA00004236"/>
    </source>
</evidence>
<dbReference type="InterPro" id="IPR001173">
    <property type="entry name" value="Glyco_trans_2-like"/>
</dbReference>
<dbReference type="Proteomes" id="UP000326380">
    <property type="component" value="Unassembled WGS sequence"/>
</dbReference>